<reference evidence="1 2" key="1">
    <citation type="journal article" date="2016" name="Nat. Commun.">
        <title>Thousands of microbial genomes shed light on interconnected biogeochemical processes in an aquifer system.</title>
        <authorList>
            <person name="Anantharaman K."/>
            <person name="Brown C.T."/>
            <person name="Hug L.A."/>
            <person name="Sharon I."/>
            <person name="Castelle C.J."/>
            <person name="Probst A.J."/>
            <person name="Thomas B.C."/>
            <person name="Singh A."/>
            <person name="Wilkins M.J."/>
            <person name="Karaoz U."/>
            <person name="Brodie E.L."/>
            <person name="Williams K.H."/>
            <person name="Hubbard S.S."/>
            <person name="Banfield J.F."/>
        </authorList>
    </citation>
    <scope>NUCLEOTIDE SEQUENCE [LARGE SCALE GENOMIC DNA]</scope>
</reference>
<evidence type="ECO:0000313" key="2">
    <source>
        <dbReference type="Proteomes" id="UP000177953"/>
    </source>
</evidence>
<organism evidence="1 2">
    <name type="scientific">Candidatus Magasanikbacteria bacterium RIFCSPHIGHO2_01_FULL_47_8</name>
    <dbReference type="NCBI Taxonomy" id="1798673"/>
    <lineage>
        <taxon>Bacteria</taxon>
        <taxon>Candidatus Magasanikiibacteriota</taxon>
    </lineage>
</organism>
<dbReference type="Proteomes" id="UP000177953">
    <property type="component" value="Unassembled WGS sequence"/>
</dbReference>
<dbReference type="EMBL" id="MFPU01000052">
    <property type="protein sequence ID" value="OGH69328.1"/>
    <property type="molecule type" value="Genomic_DNA"/>
</dbReference>
<dbReference type="AlphaFoldDB" id="A0A1F6MCP4"/>
<comment type="caution">
    <text evidence="1">The sequence shown here is derived from an EMBL/GenBank/DDBJ whole genome shotgun (WGS) entry which is preliminary data.</text>
</comment>
<sequence length="125" mass="14076">MSKKKWVELNEFGSAAFVVPCQKHYYYVRGPGINIGCAEPDERHGHLELADDDGLYAFIPFRCYSQAGVKAVVEYLKLEQEGFKGILTLPTIGSLPAELMEQEKLIIASLDEMKKWAKICGWFGC</sequence>
<gene>
    <name evidence="1" type="ORF">A2754_04100</name>
</gene>
<protein>
    <submittedName>
        <fullName evidence="1">Uncharacterized protein</fullName>
    </submittedName>
</protein>
<evidence type="ECO:0000313" key="1">
    <source>
        <dbReference type="EMBL" id="OGH69328.1"/>
    </source>
</evidence>
<proteinExistence type="predicted"/>
<accession>A0A1F6MCP4</accession>
<name>A0A1F6MCP4_9BACT</name>